<dbReference type="PROSITE" id="PS51175">
    <property type="entry name" value="CBM6"/>
    <property type="match status" value="1"/>
</dbReference>
<evidence type="ECO:0000313" key="10">
    <source>
        <dbReference type="Proteomes" id="UP001057877"/>
    </source>
</evidence>
<dbReference type="Gene3D" id="2.60.120.260">
    <property type="entry name" value="Galactose-binding domain-like"/>
    <property type="match status" value="1"/>
</dbReference>
<evidence type="ECO:0000256" key="4">
    <source>
        <dbReference type="PROSITE-ProRule" id="PRU01100"/>
    </source>
</evidence>
<dbReference type="SUPFAM" id="SSF49785">
    <property type="entry name" value="Galactose-binding domain-like"/>
    <property type="match status" value="1"/>
</dbReference>
<evidence type="ECO:0000256" key="2">
    <source>
        <dbReference type="ARBA" id="ARBA00022801"/>
    </source>
</evidence>
<keyword evidence="2 4" id="KW-0378">Hydrolase</keyword>
<gene>
    <name evidence="9" type="ORF">L1F29_30885</name>
</gene>
<proteinExistence type="inferred from homology"/>
<dbReference type="PANTHER" id="PTHR40079:SF4">
    <property type="entry name" value="GH26 DOMAIN-CONTAINING PROTEIN-RELATED"/>
    <property type="match status" value="1"/>
</dbReference>
<dbReference type="InterPro" id="IPR000805">
    <property type="entry name" value="Glyco_hydro_26"/>
</dbReference>
<dbReference type="Pfam" id="PF02156">
    <property type="entry name" value="Glyco_hydro_26"/>
    <property type="match status" value="1"/>
</dbReference>
<name>A0ABY5S7S9_9BACL</name>
<keyword evidence="5" id="KW-0732">Signal</keyword>
<dbReference type="InterPro" id="IPR008979">
    <property type="entry name" value="Galactose-bd-like_sf"/>
</dbReference>
<dbReference type="PROSITE" id="PS50206">
    <property type="entry name" value="RHODANESE_3"/>
    <property type="match status" value="1"/>
</dbReference>
<evidence type="ECO:0000259" key="6">
    <source>
        <dbReference type="PROSITE" id="PS50206"/>
    </source>
</evidence>
<dbReference type="RefSeq" id="WP_258385851.1">
    <property type="nucleotide sequence ID" value="NZ_CP091430.1"/>
</dbReference>
<dbReference type="Pfam" id="PF16990">
    <property type="entry name" value="CBM_35"/>
    <property type="match status" value="1"/>
</dbReference>
<evidence type="ECO:0000256" key="1">
    <source>
        <dbReference type="ARBA" id="ARBA00007754"/>
    </source>
</evidence>
<dbReference type="SUPFAM" id="SSF51445">
    <property type="entry name" value="(Trans)glycosidases"/>
    <property type="match status" value="1"/>
</dbReference>
<dbReference type="EMBL" id="CP091430">
    <property type="protein sequence ID" value="UVI29764.1"/>
    <property type="molecule type" value="Genomic_DNA"/>
</dbReference>
<evidence type="ECO:0000313" key="9">
    <source>
        <dbReference type="EMBL" id="UVI29764.1"/>
    </source>
</evidence>
<dbReference type="PANTHER" id="PTHR40079">
    <property type="entry name" value="MANNAN ENDO-1,4-BETA-MANNOSIDASE E-RELATED"/>
    <property type="match status" value="1"/>
</dbReference>
<feature type="domain" description="CBM6" evidence="7">
    <location>
        <begin position="31"/>
        <end position="149"/>
    </location>
</feature>
<feature type="domain" description="GH26" evidence="8">
    <location>
        <begin position="170"/>
        <end position="465"/>
    </location>
</feature>
<evidence type="ECO:0000256" key="3">
    <source>
        <dbReference type="ARBA" id="ARBA00023295"/>
    </source>
</evidence>
<dbReference type="InterPro" id="IPR001763">
    <property type="entry name" value="Rhodanese-like_dom"/>
</dbReference>
<keyword evidence="3 4" id="KW-0326">Glycosidase</keyword>
<accession>A0ABY5S7S9</accession>
<dbReference type="PROSITE" id="PS51764">
    <property type="entry name" value="GH26"/>
    <property type="match status" value="1"/>
</dbReference>
<comment type="similarity">
    <text evidence="1 4">Belongs to the glycosyl hydrolase 26 family.</text>
</comment>
<dbReference type="InterPro" id="IPR017853">
    <property type="entry name" value="GH"/>
</dbReference>
<evidence type="ECO:0000259" key="8">
    <source>
        <dbReference type="PROSITE" id="PS51764"/>
    </source>
</evidence>
<dbReference type="CDD" id="cd04086">
    <property type="entry name" value="CBM35_mannanase-like"/>
    <property type="match status" value="1"/>
</dbReference>
<dbReference type="Gene3D" id="3.20.20.80">
    <property type="entry name" value="Glycosidases"/>
    <property type="match status" value="1"/>
</dbReference>
<organism evidence="9 10">
    <name type="scientific">Paenibacillus spongiae</name>
    <dbReference type="NCBI Taxonomy" id="2909671"/>
    <lineage>
        <taxon>Bacteria</taxon>
        <taxon>Bacillati</taxon>
        <taxon>Bacillota</taxon>
        <taxon>Bacilli</taxon>
        <taxon>Bacillales</taxon>
        <taxon>Paenibacillaceae</taxon>
        <taxon>Paenibacillus</taxon>
    </lineage>
</organism>
<sequence>MKKKLCHLLLIASLAAALFPALSVHTGAAPVTYEAEDGVLSGVTAATATAGYSGTGYVTGFDSETDSVTITVNAPATALYELTVRYHSPFGDKNTSLVLNGMPAGELTLKGSVGFADASGGKILLNAGSNTIGIVNNWGWYEIDAITIEEAPSPPPHMIGKSLVTRKSMKETEALYAFLRAEYGNHILSGQQNLADAEWVYANIGKKPAVLGLDMMGYSPSRVEYGTASTEIENALKWDEQGGIVTFAWHWNAPKGLIDQPGKEWWRGFYTDATTFDVRYAMDNPQSEDYQLLVRDIDAIAVQLKRLEKAKVPVLWRPLHEAEGGWFWWGAKGPEPAKKLYRLMYDRLTNHHKLGNLIWVWNSEKPEWYPGDDVVDIISVDSYPQARDYSPISNRYDNLKALVQDRKMAALTENGPIPDPDLLQVYHAHWSWFVTWGGQFINDGIQNSREHLTKVYNHPYVLTLDELPDWKKYKNK</sequence>
<reference evidence="9" key="1">
    <citation type="submission" date="2022-01" db="EMBL/GenBank/DDBJ databases">
        <title>Paenibacillus spongiae sp. nov., isolated from marine sponge.</title>
        <authorList>
            <person name="Li Z."/>
            <person name="Zhang M."/>
        </authorList>
    </citation>
    <scope>NUCLEOTIDE SEQUENCE</scope>
    <source>
        <strain evidence="9">PHS-Z3</strain>
    </source>
</reference>
<dbReference type="Proteomes" id="UP001057877">
    <property type="component" value="Chromosome"/>
</dbReference>
<evidence type="ECO:0000259" key="7">
    <source>
        <dbReference type="PROSITE" id="PS51175"/>
    </source>
</evidence>
<evidence type="ECO:0000256" key="5">
    <source>
        <dbReference type="SAM" id="SignalP"/>
    </source>
</evidence>
<protein>
    <recommendedName>
        <fullName evidence="11">Beta-mannanase</fullName>
    </recommendedName>
</protein>
<dbReference type="InterPro" id="IPR005084">
    <property type="entry name" value="CBM6"/>
</dbReference>
<feature type="domain" description="Rhodanese" evidence="6">
    <location>
        <begin position="323"/>
        <end position="338"/>
    </location>
</feature>
<feature type="signal peptide" evidence="5">
    <location>
        <begin position="1"/>
        <end position="28"/>
    </location>
</feature>
<feature type="active site" description="Proton donor" evidence="4">
    <location>
        <position position="321"/>
    </location>
</feature>
<feature type="active site" description="Nucleophile" evidence="4">
    <location>
        <position position="413"/>
    </location>
</feature>
<keyword evidence="10" id="KW-1185">Reference proteome</keyword>
<feature type="chain" id="PRO_5045739902" description="Beta-mannanase" evidence="5">
    <location>
        <begin position="29"/>
        <end position="476"/>
    </location>
</feature>
<dbReference type="InterPro" id="IPR022790">
    <property type="entry name" value="GH26_dom"/>
</dbReference>
<evidence type="ECO:0008006" key="11">
    <source>
        <dbReference type="Google" id="ProtNLM"/>
    </source>
</evidence>
<dbReference type="PRINTS" id="PR00739">
    <property type="entry name" value="GLHYDRLASE26"/>
</dbReference>